<dbReference type="InterPro" id="IPR001110">
    <property type="entry name" value="UPF0012_CS"/>
</dbReference>
<dbReference type="PANTHER" id="PTHR23088:SF27">
    <property type="entry name" value="DEAMINATED GLUTATHIONE AMIDASE"/>
    <property type="match status" value="1"/>
</dbReference>
<dbReference type="RefSeq" id="WP_185008531.1">
    <property type="nucleotide sequence ID" value="NZ_BAAAUI010000014.1"/>
</dbReference>
<dbReference type="InterPro" id="IPR003010">
    <property type="entry name" value="C-N_Hydrolase"/>
</dbReference>
<comment type="similarity">
    <text evidence="1">Belongs to the carbon-nitrogen hydrolase superfamily. NIT1/NIT2 family.</text>
</comment>
<dbReference type="PANTHER" id="PTHR23088">
    <property type="entry name" value="NITRILASE-RELATED"/>
    <property type="match status" value="1"/>
</dbReference>
<dbReference type="CDD" id="cd07581">
    <property type="entry name" value="nitrilase_3"/>
    <property type="match status" value="1"/>
</dbReference>
<evidence type="ECO:0000313" key="4">
    <source>
        <dbReference type="Proteomes" id="UP000533598"/>
    </source>
</evidence>
<accession>A0A7W7CL05</accession>
<dbReference type="GO" id="GO:0016787">
    <property type="term" value="F:hydrolase activity"/>
    <property type="evidence" value="ECO:0007669"/>
    <property type="project" value="UniProtKB-KW"/>
</dbReference>
<dbReference type="Pfam" id="PF00795">
    <property type="entry name" value="CN_hydrolase"/>
    <property type="match status" value="1"/>
</dbReference>
<dbReference type="SUPFAM" id="SSF56317">
    <property type="entry name" value="Carbon-nitrogen hydrolase"/>
    <property type="match status" value="1"/>
</dbReference>
<protein>
    <submittedName>
        <fullName evidence="3">Putative amidohydrolase</fullName>
    </submittedName>
</protein>
<feature type="domain" description="CN hydrolase" evidence="2">
    <location>
        <begin position="1"/>
        <end position="246"/>
    </location>
</feature>
<dbReference type="PROSITE" id="PS50263">
    <property type="entry name" value="CN_HYDROLASE"/>
    <property type="match status" value="1"/>
</dbReference>
<dbReference type="Proteomes" id="UP000533598">
    <property type="component" value="Unassembled WGS sequence"/>
</dbReference>
<comment type="caution">
    <text evidence="3">The sequence shown here is derived from an EMBL/GenBank/DDBJ whole genome shotgun (WGS) entry which is preliminary data.</text>
</comment>
<proteinExistence type="inferred from homology"/>
<organism evidence="3 4">
    <name type="scientific">Crossiella cryophila</name>
    <dbReference type="NCBI Taxonomy" id="43355"/>
    <lineage>
        <taxon>Bacteria</taxon>
        <taxon>Bacillati</taxon>
        <taxon>Actinomycetota</taxon>
        <taxon>Actinomycetes</taxon>
        <taxon>Pseudonocardiales</taxon>
        <taxon>Pseudonocardiaceae</taxon>
        <taxon>Crossiella</taxon>
    </lineage>
</organism>
<evidence type="ECO:0000256" key="1">
    <source>
        <dbReference type="ARBA" id="ARBA00010613"/>
    </source>
</evidence>
<name>A0A7W7CL05_9PSEU</name>
<sequence>MRIGLCQIVSGADPAKNLELVREGIRLAADQGAELVVFPEATMACFGGPKLAEIAEPVDGPWGTAVGTLAKEAGVLVVAGMFTPAPDGRVYNTLLVTGGDDPVGYNKIHLFDAFGFTESKTVAPGDDLVAIEIGGVTVGMTTCYDVRFPELYRALADNGASVIITAASWGAGEGKREQWELLTRARALDSTTWLVACGQADPATTGVETTGNAPTGVGYSAVIDPFGNVHAGLGAEPEVLVVSIDPFMVEQAREAIPVLENRRL</sequence>
<dbReference type="InterPro" id="IPR036526">
    <property type="entry name" value="C-N_Hydrolase_sf"/>
</dbReference>
<dbReference type="AlphaFoldDB" id="A0A7W7CL05"/>
<keyword evidence="4" id="KW-1185">Reference proteome</keyword>
<dbReference type="PROSITE" id="PS01227">
    <property type="entry name" value="UPF0012"/>
    <property type="match status" value="1"/>
</dbReference>
<reference evidence="3 4" key="1">
    <citation type="submission" date="2020-08" db="EMBL/GenBank/DDBJ databases">
        <title>Sequencing the genomes of 1000 actinobacteria strains.</title>
        <authorList>
            <person name="Klenk H.-P."/>
        </authorList>
    </citation>
    <scope>NUCLEOTIDE SEQUENCE [LARGE SCALE GENOMIC DNA]</scope>
    <source>
        <strain evidence="3 4">DSM 44230</strain>
    </source>
</reference>
<dbReference type="Gene3D" id="3.60.110.10">
    <property type="entry name" value="Carbon-nitrogen hydrolase"/>
    <property type="match status" value="1"/>
</dbReference>
<evidence type="ECO:0000313" key="3">
    <source>
        <dbReference type="EMBL" id="MBB4681736.1"/>
    </source>
</evidence>
<dbReference type="EMBL" id="JACHMH010000001">
    <property type="protein sequence ID" value="MBB4681736.1"/>
    <property type="molecule type" value="Genomic_DNA"/>
</dbReference>
<keyword evidence="3" id="KW-0378">Hydrolase</keyword>
<evidence type="ECO:0000259" key="2">
    <source>
        <dbReference type="PROSITE" id="PS50263"/>
    </source>
</evidence>
<gene>
    <name evidence="3" type="ORF">HNR67_007854</name>
</gene>